<dbReference type="Pfam" id="PF04821">
    <property type="entry name" value="TIMELESS"/>
    <property type="match status" value="1"/>
</dbReference>
<evidence type="ECO:0000313" key="6">
    <source>
        <dbReference type="EMBL" id="KAB5524185.1"/>
    </source>
</evidence>
<dbReference type="GO" id="GO:0000076">
    <property type="term" value="P:DNA replication checkpoint signaling"/>
    <property type="evidence" value="ECO:0007669"/>
    <property type="project" value="TreeGrafter"/>
</dbReference>
<name>A0A5N5K429_9ROSI</name>
<dbReference type="InterPro" id="IPR006906">
    <property type="entry name" value="Timeless_N"/>
</dbReference>
<dbReference type="PANTHER" id="PTHR22940">
    <property type="entry name" value="TIMEOUT/TIMELESS-2"/>
    <property type="match status" value="1"/>
</dbReference>
<feature type="region of interest" description="Disordered" evidence="4">
    <location>
        <begin position="653"/>
        <end position="673"/>
    </location>
</feature>
<feature type="compositionally biased region" description="Polar residues" evidence="4">
    <location>
        <begin position="595"/>
        <end position="607"/>
    </location>
</feature>
<evidence type="ECO:0000256" key="4">
    <source>
        <dbReference type="SAM" id="MobiDB-lite"/>
    </source>
</evidence>
<feature type="compositionally biased region" description="Basic and acidic residues" evidence="4">
    <location>
        <begin position="1176"/>
        <end position="1187"/>
    </location>
</feature>
<feature type="region of interest" description="Disordered" evidence="4">
    <location>
        <begin position="1078"/>
        <end position="1099"/>
    </location>
</feature>
<gene>
    <name evidence="6" type="ORF">DKX38_021934</name>
</gene>
<accession>A0A5N5K429</accession>
<evidence type="ECO:0000313" key="7">
    <source>
        <dbReference type="Proteomes" id="UP000326939"/>
    </source>
</evidence>
<evidence type="ECO:0000256" key="3">
    <source>
        <dbReference type="ARBA" id="ARBA00023306"/>
    </source>
</evidence>
<proteinExistence type="predicted"/>
<feature type="compositionally biased region" description="Basic and acidic residues" evidence="4">
    <location>
        <begin position="1198"/>
        <end position="1217"/>
    </location>
</feature>
<dbReference type="GO" id="GO:0043111">
    <property type="term" value="P:replication fork arrest"/>
    <property type="evidence" value="ECO:0007669"/>
    <property type="project" value="TreeGrafter"/>
</dbReference>
<organism evidence="6 7">
    <name type="scientific">Salix brachista</name>
    <dbReference type="NCBI Taxonomy" id="2182728"/>
    <lineage>
        <taxon>Eukaryota</taxon>
        <taxon>Viridiplantae</taxon>
        <taxon>Streptophyta</taxon>
        <taxon>Embryophyta</taxon>
        <taxon>Tracheophyta</taxon>
        <taxon>Spermatophyta</taxon>
        <taxon>Magnoliopsida</taxon>
        <taxon>eudicotyledons</taxon>
        <taxon>Gunneridae</taxon>
        <taxon>Pentapetalae</taxon>
        <taxon>rosids</taxon>
        <taxon>fabids</taxon>
        <taxon>Malpighiales</taxon>
        <taxon>Salicaceae</taxon>
        <taxon>Saliceae</taxon>
        <taxon>Salix</taxon>
    </lineage>
</organism>
<feature type="region of interest" description="Disordered" evidence="4">
    <location>
        <begin position="1153"/>
        <end position="1231"/>
    </location>
</feature>
<evidence type="ECO:0000259" key="5">
    <source>
        <dbReference type="Pfam" id="PF04821"/>
    </source>
</evidence>
<feature type="compositionally biased region" description="Acidic residues" evidence="4">
    <location>
        <begin position="1163"/>
        <end position="1174"/>
    </location>
</feature>
<dbReference type="GO" id="GO:0003677">
    <property type="term" value="F:DNA binding"/>
    <property type="evidence" value="ECO:0007669"/>
    <property type="project" value="TreeGrafter"/>
</dbReference>
<feature type="domain" description="Timeless N-terminal" evidence="5">
    <location>
        <begin position="27"/>
        <end position="287"/>
    </location>
</feature>
<keyword evidence="2" id="KW-0539">Nucleus</keyword>
<feature type="compositionally biased region" description="Polar residues" evidence="4">
    <location>
        <begin position="1218"/>
        <end position="1231"/>
    </location>
</feature>
<evidence type="ECO:0000256" key="1">
    <source>
        <dbReference type="ARBA" id="ARBA00004123"/>
    </source>
</evidence>
<dbReference type="Proteomes" id="UP000326939">
    <property type="component" value="Chromosome 15"/>
</dbReference>
<comment type="caution">
    <text evidence="6">The sequence shown here is derived from an EMBL/GenBank/DDBJ whole genome shotgun (WGS) entry which is preliminary data.</text>
</comment>
<keyword evidence="3" id="KW-0131">Cell cycle</keyword>
<protein>
    <recommendedName>
        <fullName evidence="5">Timeless N-terminal domain-containing protein</fullName>
    </recommendedName>
</protein>
<keyword evidence="7" id="KW-1185">Reference proteome</keyword>
<dbReference type="GO" id="GO:0031298">
    <property type="term" value="C:replication fork protection complex"/>
    <property type="evidence" value="ECO:0007669"/>
    <property type="project" value="TreeGrafter"/>
</dbReference>
<reference evidence="7" key="1">
    <citation type="journal article" date="2019" name="Gigascience">
        <title>De novo genome assembly of the endangered Acer yangbiense, a plant species with extremely small populations endemic to Yunnan Province, China.</title>
        <authorList>
            <person name="Yang J."/>
            <person name="Wariss H.M."/>
            <person name="Tao L."/>
            <person name="Zhang R."/>
            <person name="Yun Q."/>
            <person name="Hollingsworth P."/>
            <person name="Dao Z."/>
            <person name="Luo G."/>
            <person name="Guo H."/>
            <person name="Ma Y."/>
            <person name="Sun W."/>
        </authorList>
    </citation>
    <scope>NUCLEOTIDE SEQUENCE [LARGE SCALE GENOMIC DNA]</scope>
    <source>
        <strain evidence="7">cv. br00</strain>
    </source>
</reference>
<sequence length="1300" mass="147254">MEMQGLAGICVSLGTPEEDDNGNRIGYNKGANCSDNLKDLLRFLRRDDPQTRGVFKQVCKWNTVGKDLIPIIQYCQDDRNLVLNAVKVLVFLTMPIEPSSSDIWLQVEYLWGLKAAITLSDTIPVVVSLLEGPLENLDREAFTEDDWKLVQLVLTLFRNVLAIHDFSMLQKVGESASQFLSLRDRFLELLFHENVMDIILVIAQNIKGSCSYFLHDNLLLLEIFHYIFLGQEPELIVNARLKDFKVCGSSTSLDILKSIMKEEKQKKMKLSRQRNVVRHSQFSGTFTRLAMDGSKTVCKGNPSSASQILLKPHKAQKGPSKKILWDHGRLPSMKDDILELLHDFLNQFLSGGYNDLMESIREDIEKEHHAIQNSDIVVFFQVAQFVTTFQYHKYFTSKVRYEPKMEKDNSQAFSDEYADNTSFKGGICGPIAASMNESMFLLVISRWQNAFEGLKVTHDYKFLSAAGALMRIMIRILDLVLKLLPGDSKEPLTARILLYKLFYDQTDQGMTQFLLSLIKSFDTHKQTKSDLSDLVEMIHLIVRQMENLQTRGTLRVSYAFLYRVSKKSRSRKKKILSDKKENVNEQCDAEATIEDPTSLSNSEQSTVLKKKSPEIATSGDEENMNVDVLEKPEISVPEMENLGNNLQTEKKKIDIDDLSRSSDDSSGDEQRPANNEVDFKVSTFISSLANHSIIQNLCWLLGFYKNNSVSTNHYIVCMLQRITDDLDLSPMLYQLSLLTTFYDILEEQKSCPCKEYANIVDFLTSLVRRMLRKMKNQPLLFVEVLFWKSRKECHYINAEYMLHELGHLKKESAGWGNASVNEDIGSSQGKIWAPRSIADALGEDEADVVIPHEPGYQSGGDAAEHESVSVPRRKRRFVLTEEMEMKIKDLYEKFKDDENCSRLIAESLDPDGQVSPAQVINKLKQLGLKVALKKRKRSVGRPFSTDLDRLGENGEIIEKESNLRNSIDLEGSLPRLSTRRRVRAFNKDQEEMIKALFEQFKDHRRCSYMIANALGSDNSFTAAQVSRKLKQLGLRAPRQKHSDTDIHLRDEELNDFSVGQDSDDETLLSLKNRSKNKDDGVLFGDELPSQNIEGESSDSDDELLCSILKPKNNAGGRLFVGEQNNEGEISDNSDNEILSSKINKTKKLLSKAKGKELRTESEMPGEDAGDEALNDLEQRDRGREFTGRDVAGIEEDIVPDHVSKESASEAEAIDSRSGKSTGVSPVNYVDNTPYEQMDDALEDLEDAAASDTVVTKVRGTSVFCSRHNGSDVNYEKLGLQTVFAVYLEDFLWSTRYSKGA</sequence>
<feature type="compositionally biased region" description="Basic and acidic residues" evidence="4">
    <location>
        <begin position="653"/>
        <end position="671"/>
    </location>
</feature>
<feature type="region of interest" description="Disordered" evidence="4">
    <location>
        <begin position="587"/>
        <end position="626"/>
    </location>
</feature>
<comment type="subcellular location">
    <subcellularLocation>
        <location evidence="1">Nucleus</location>
    </subcellularLocation>
</comment>
<dbReference type="GO" id="GO:0006281">
    <property type="term" value="P:DNA repair"/>
    <property type="evidence" value="ECO:0007669"/>
    <property type="project" value="TreeGrafter"/>
</dbReference>
<dbReference type="EMBL" id="VDCV01000015">
    <property type="protein sequence ID" value="KAB5524185.1"/>
    <property type="molecule type" value="Genomic_DNA"/>
</dbReference>
<dbReference type="InterPro" id="IPR044998">
    <property type="entry name" value="Timeless"/>
</dbReference>
<evidence type="ECO:0000256" key="2">
    <source>
        <dbReference type="ARBA" id="ARBA00023242"/>
    </source>
</evidence>
<dbReference type="PANTHER" id="PTHR22940:SF4">
    <property type="entry name" value="PROTEIN TIMELESS HOMOLOG"/>
    <property type="match status" value="1"/>
</dbReference>